<reference evidence="1" key="1">
    <citation type="journal article" date="2014" name="Front. Microbiol.">
        <title>High frequency of phylogenetically diverse reductive dehalogenase-homologous genes in deep subseafloor sedimentary metagenomes.</title>
        <authorList>
            <person name="Kawai M."/>
            <person name="Futagami T."/>
            <person name="Toyoda A."/>
            <person name="Takaki Y."/>
            <person name="Nishi S."/>
            <person name="Hori S."/>
            <person name="Arai W."/>
            <person name="Tsubouchi T."/>
            <person name="Morono Y."/>
            <person name="Uchiyama I."/>
            <person name="Ito T."/>
            <person name="Fujiyama A."/>
            <person name="Inagaki F."/>
            <person name="Takami H."/>
        </authorList>
    </citation>
    <scope>NUCLEOTIDE SEQUENCE</scope>
    <source>
        <strain evidence="1">Expedition CK06-06</strain>
    </source>
</reference>
<protein>
    <recommendedName>
        <fullName evidence="2">Transposase IS4-like domain-containing protein</fullName>
    </recommendedName>
</protein>
<proteinExistence type="predicted"/>
<organism evidence="1">
    <name type="scientific">marine sediment metagenome</name>
    <dbReference type="NCBI Taxonomy" id="412755"/>
    <lineage>
        <taxon>unclassified sequences</taxon>
        <taxon>metagenomes</taxon>
        <taxon>ecological metagenomes</taxon>
    </lineage>
</organism>
<name>X1F7C8_9ZZZZ</name>
<sequence>MANQLWEDWQIDRAFDSSKITNSSASTPLIARVLTINRCLEPSSCYSIQDWVKTTTLPQMLNFDPEALNDDKLYYELNKIEANKEYLENFLFNKTYQLDPESYNYINYDLTTSYFIGIKCSLSRLGKSKDNQPHRRQVILAIMVDENGYPFKWDVLPGNTAEVSTLKDKVKACKDRFHLKDVSLVFDRGIVSEDNLQLVDEDKEKTLKYLCTLDKNQIAKVEGVNLELFKDLTIKNIKEEIESLAGFTKYDEFLYYQDLGGVEDKRYILGINPTLFIEQRSNREEKIKFFTQSIHQLNQGLQAAKRERSKEVIRDNIKIELARLKITRFFEKPRLSKINLSRVLANGSTKRIPGYQVSIKKKKEKIKEASLLDGVCCFVTNHTEKKDNQFLFP</sequence>
<dbReference type="EMBL" id="BARU01007118">
    <property type="protein sequence ID" value="GAH41511.1"/>
    <property type="molecule type" value="Genomic_DNA"/>
</dbReference>
<dbReference type="NCBIfam" id="NF033559">
    <property type="entry name" value="transpos_IS1634"/>
    <property type="match status" value="1"/>
</dbReference>
<comment type="caution">
    <text evidence="1">The sequence shown here is derived from an EMBL/GenBank/DDBJ whole genome shotgun (WGS) entry which is preliminary data.</text>
</comment>
<feature type="non-terminal residue" evidence="1">
    <location>
        <position position="393"/>
    </location>
</feature>
<accession>X1F7C8</accession>
<evidence type="ECO:0000313" key="1">
    <source>
        <dbReference type="EMBL" id="GAH41511.1"/>
    </source>
</evidence>
<gene>
    <name evidence="1" type="ORF">S03H2_14035</name>
</gene>
<dbReference type="InterPro" id="IPR047654">
    <property type="entry name" value="IS1634_transpos"/>
</dbReference>
<dbReference type="AlphaFoldDB" id="X1F7C8"/>
<evidence type="ECO:0008006" key="2">
    <source>
        <dbReference type="Google" id="ProtNLM"/>
    </source>
</evidence>